<dbReference type="GO" id="GO:0007165">
    <property type="term" value="P:signal transduction"/>
    <property type="evidence" value="ECO:0007669"/>
    <property type="project" value="InterPro"/>
</dbReference>
<dbReference type="GO" id="GO:0005938">
    <property type="term" value="C:cell cortex"/>
    <property type="evidence" value="ECO:0007669"/>
    <property type="project" value="UniProtKB-ARBA"/>
</dbReference>
<feature type="compositionally biased region" description="Low complexity" evidence="2">
    <location>
        <begin position="811"/>
        <end position="821"/>
    </location>
</feature>
<dbReference type="CDD" id="cd04400">
    <property type="entry name" value="RhoGAP_fBEM3"/>
    <property type="match status" value="1"/>
</dbReference>
<dbReference type="CDD" id="cd13277">
    <property type="entry name" value="PH_Bem3"/>
    <property type="match status" value="1"/>
</dbReference>
<feature type="compositionally biased region" description="Polar residues" evidence="2">
    <location>
        <begin position="62"/>
        <end position="96"/>
    </location>
</feature>
<feature type="domain" description="Rho-GAP" evidence="4">
    <location>
        <begin position="957"/>
        <end position="1161"/>
    </location>
</feature>
<feature type="region of interest" description="Disordered" evidence="2">
    <location>
        <begin position="801"/>
        <end position="821"/>
    </location>
</feature>
<name>A0A1D8NHH4_YARLL</name>
<dbReference type="PROSITE" id="PS50003">
    <property type="entry name" value="PH_DOMAIN"/>
    <property type="match status" value="1"/>
</dbReference>
<feature type="region of interest" description="Disordered" evidence="2">
    <location>
        <begin position="26"/>
        <end position="103"/>
    </location>
</feature>
<feature type="compositionally biased region" description="Basic and acidic residues" evidence="2">
    <location>
        <begin position="404"/>
        <end position="414"/>
    </location>
</feature>
<feature type="compositionally biased region" description="Low complexity" evidence="2">
    <location>
        <begin position="307"/>
        <end position="324"/>
    </location>
</feature>
<feature type="compositionally biased region" description="Polar residues" evidence="2">
    <location>
        <begin position="26"/>
        <end position="49"/>
    </location>
</feature>
<dbReference type="SUPFAM" id="SSF50729">
    <property type="entry name" value="PH domain-like"/>
    <property type="match status" value="1"/>
</dbReference>
<dbReference type="EMBL" id="KZ859001">
    <property type="protein sequence ID" value="RDW25453.1"/>
    <property type="molecule type" value="Genomic_DNA"/>
</dbReference>
<dbReference type="GO" id="GO:0005096">
    <property type="term" value="F:GTPase activator activity"/>
    <property type="evidence" value="ECO:0007669"/>
    <property type="project" value="UniProtKB-KW"/>
</dbReference>
<dbReference type="GeneID" id="2912448"/>
<dbReference type="Pfam" id="PF00620">
    <property type="entry name" value="RhoGAP"/>
    <property type="match status" value="1"/>
</dbReference>
<evidence type="ECO:0000313" key="6">
    <source>
        <dbReference type="EMBL" id="RDW25453.1"/>
    </source>
</evidence>
<accession>A0A1D8NHH4</accession>
<evidence type="ECO:0000313" key="7">
    <source>
        <dbReference type="Proteomes" id="UP000182444"/>
    </source>
</evidence>
<evidence type="ECO:0008006" key="9">
    <source>
        <dbReference type="Google" id="ProtNLM"/>
    </source>
</evidence>
<evidence type="ECO:0000256" key="2">
    <source>
        <dbReference type="SAM" id="MobiDB-lite"/>
    </source>
</evidence>
<evidence type="ECO:0000259" key="4">
    <source>
        <dbReference type="PROSITE" id="PS50238"/>
    </source>
</evidence>
<dbReference type="GO" id="GO:0005933">
    <property type="term" value="C:cellular bud"/>
    <property type="evidence" value="ECO:0007669"/>
    <property type="project" value="UniProtKB-ARBA"/>
</dbReference>
<reference evidence="5 7" key="1">
    <citation type="journal article" date="2016" name="PLoS ONE">
        <title>Sequence Assembly of Yarrowia lipolytica Strain W29/CLIB89 Shows Transposable Element Diversity.</title>
        <authorList>
            <person name="Magnan C."/>
            <person name="Yu J."/>
            <person name="Chang I."/>
            <person name="Jahn E."/>
            <person name="Kanomata Y."/>
            <person name="Wu J."/>
            <person name="Zeller M."/>
            <person name="Oakes M."/>
            <person name="Baldi P."/>
            <person name="Sandmeyer S."/>
        </authorList>
    </citation>
    <scope>NUCLEOTIDE SEQUENCE [LARGE SCALE GENOMIC DNA]</scope>
    <source>
        <strain evidence="5">CLIB89</strain>
        <strain evidence="7">CLIB89(W29)</strain>
    </source>
</reference>
<evidence type="ECO:0000313" key="5">
    <source>
        <dbReference type="EMBL" id="AOW05086.1"/>
    </source>
</evidence>
<dbReference type="Gene3D" id="2.30.29.30">
    <property type="entry name" value="Pleckstrin-homology domain (PH domain)/Phosphotyrosine-binding domain (PTB)"/>
    <property type="match status" value="1"/>
</dbReference>
<dbReference type="InterPro" id="IPR000198">
    <property type="entry name" value="RhoGAP_dom"/>
</dbReference>
<dbReference type="InterPro" id="IPR050729">
    <property type="entry name" value="Rho-GAP"/>
</dbReference>
<sequence length="1162" mass="126229">MGVSKTHPPMPTLKDSYTLWANQMAVSTPSSPPQQNSVFGQGSDSSLRSTLGLRKRRDKRASVSSLSSPTRSMSVRRTASASMGPPSISNGTNGTLHPSPPKRNASLHIAKVKSASDDNTVNGTSLPGYLQNSASHARVPSNSSFNFSQHSRTPSDVFAPDHISLHQKTDSMSSNDLDTLEQLVQPDLSMPEKATASLDQLYNMLAERTVQLSHNSYQNTQLWAMVNKQRQMILDLQRDLDSSLEVNARYKRRLLRATGERDSTNATASKDTSSTNATTNASPPPTATNTSTGNSIPGNASSTANGSVTTVVPTTAATSAVSSSLPPQSDDNNSTTATSAKSAVSSTPSPNGSTSSVATSINNTSAGSNNGGATTAASKHIPQPIVPLPYPLPAVSSAREPKGFSFEEDRDNSKTHRKTKSDTLNDDSFLVPEKSPSRDPRLRSKKSMASVVSSDDNTLGAVSMSKSASMGAAAAPTTPSLPPPALAPEPITLYVKPTELSTIRVDVASSLGVARKKDTPVVVLSVSDRATSKVLWRCSKEYNAFVALDNAIAPQIPSFKTKIPDRSLFTSHAPARVDIRKDQLNGWFGSLLAIPRLPSSAAQTLCEFLSTNTIDPLDVPDGDARKEGFLTKRGKSFGGWKLRYFVLDGPMLNYYESPNGPHLGAIRLYNARIGRQTQEEDSNSEDAYRHAFLVMEPRKKDYVRHVLCAENDRERDDWIEALLEFVTLPEPESPIKSIHSPAITTVPTNTSTLNAYGESIYDEYSEAPTPTLPTTEAIDSVMESQIGTGLGIDVGSSETVGSGNGSGTRINTGSGVVTSSSNSRISAPIASEPIQNLQKWGYKYSPSSQSLNAQLQNDGIDDHVSLSPNHNIHSTPIQAPVPEVKEKKKFFLFRKGNSDRQHQQQQQHTSTPEYLQSVLEAEGMIQREERPTTPSLTTPTQSQFDGNDYHQGGVFGVPLLQAIESSSKDIDGHVVPSVVWRCIQYLDDQKAHFEEGIFRLSGSASAIRILKARFNDHYDIDLVSDSSTVFDVHAVAGLLKLFLREMPSLILTQQLSPAFRRAMEIPDIVNRIYELKTLVKQLPAESRDLLFVLAQYLCKIIEHQDYNKMNLRNVGIVFSPTVNVPAGIFVLFLTDFDCIFGDAQPRTDINRKLQDFPQALLG</sequence>
<feature type="region of interest" description="Disordered" evidence="2">
    <location>
        <begin position="132"/>
        <end position="153"/>
    </location>
</feature>
<dbReference type="Gene3D" id="3.30.1520.10">
    <property type="entry name" value="Phox-like domain"/>
    <property type="match status" value="1"/>
</dbReference>
<dbReference type="PROSITE" id="PS50238">
    <property type="entry name" value="RHOGAP"/>
    <property type="match status" value="1"/>
</dbReference>
<dbReference type="SMART" id="SM00233">
    <property type="entry name" value="PH"/>
    <property type="match status" value="1"/>
</dbReference>
<dbReference type="EMBL" id="CP017557">
    <property type="protein sequence ID" value="AOW05086.1"/>
    <property type="molecule type" value="Genomic_DNA"/>
</dbReference>
<dbReference type="Pfam" id="PF00169">
    <property type="entry name" value="PH"/>
    <property type="match status" value="1"/>
</dbReference>
<feature type="compositionally biased region" description="Low complexity" evidence="2">
    <location>
        <begin position="334"/>
        <end position="383"/>
    </location>
</feature>
<feature type="compositionally biased region" description="Polar residues" evidence="2">
    <location>
        <begin position="296"/>
        <end position="306"/>
    </location>
</feature>
<dbReference type="KEGG" id="yli:2912448"/>
<dbReference type="InterPro" id="IPR001849">
    <property type="entry name" value="PH_domain"/>
</dbReference>
<keyword evidence="1" id="KW-0343">GTPase activation</keyword>
<dbReference type="eggNOG" id="KOG4269">
    <property type="taxonomic scope" value="Eukaryota"/>
</dbReference>
<dbReference type="VEuPathDB" id="FungiDB:YALI0_E07601g"/>
<dbReference type="PANTHER" id="PTHR23176:SF129">
    <property type="entry name" value="RHO GTPASE ACTIVATING PROTEIN AT 16F, ISOFORM E-RELATED"/>
    <property type="match status" value="1"/>
</dbReference>
<reference evidence="6 8" key="2">
    <citation type="submission" date="2018-07" db="EMBL/GenBank/DDBJ databases">
        <title>Draft Genome Assemblies for Five Robust Yarrowia lipolytica Strains Exhibiting High Lipid Production and Pentose Sugar Utilization and Sugar Alcohol Secretion from Undetoxified Lignocellulosic Biomass Hydrolysates.</title>
        <authorList>
            <consortium name="DOE Joint Genome Institute"/>
            <person name="Walker C."/>
            <person name="Ryu S."/>
            <person name="Na H."/>
            <person name="Zane M."/>
            <person name="LaButti K."/>
            <person name="Lipzen A."/>
            <person name="Haridas S."/>
            <person name="Barry K."/>
            <person name="Grigoriev I.V."/>
            <person name="Quarterman J."/>
            <person name="Slininger P."/>
            <person name="Dien B."/>
            <person name="Trinh C.T."/>
        </authorList>
    </citation>
    <scope>NUCLEOTIDE SEQUENCE [LARGE SCALE GENOMIC DNA]</scope>
    <source>
        <strain evidence="6 8">YB392</strain>
    </source>
</reference>
<feature type="compositionally biased region" description="Low complexity" evidence="2">
    <location>
        <begin position="264"/>
        <end position="295"/>
    </location>
</feature>
<dbReference type="PANTHER" id="PTHR23176">
    <property type="entry name" value="RHO/RAC/CDC GTPASE-ACTIVATING PROTEIN"/>
    <property type="match status" value="1"/>
</dbReference>
<dbReference type="OMA" id="QPRTDIN"/>
<dbReference type="SUPFAM" id="SSF48350">
    <property type="entry name" value="GTPase activation domain, GAP"/>
    <property type="match status" value="1"/>
</dbReference>
<dbReference type="SUPFAM" id="SSF64268">
    <property type="entry name" value="PX domain"/>
    <property type="match status" value="1"/>
</dbReference>
<organism evidence="5 7">
    <name type="scientific">Yarrowia lipolytica</name>
    <name type="common">Candida lipolytica</name>
    <dbReference type="NCBI Taxonomy" id="4952"/>
    <lineage>
        <taxon>Eukaryota</taxon>
        <taxon>Fungi</taxon>
        <taxon>Dikarya</taxon>
        <taxon>Ascomycota</taxon>
        <taxon>Saccharomycotina</taxon>
        <taxon>Dipodascomycetes</taxon>
        <taxon>Dipodascales</taxon>
        <taxon>Dipodascales incertae sedis</taxon>
        <taxon>Yarrowia</taxon>
    </lineage>
</organism>
<evidence type="ECO:0000256" key="1">
    <source>
        <dbReference type="ARBA" id="ARBA00022468"/>
    </source>
</evidence>
<feature type="domain" description="PH" evidence="3">
    <location>
        <begin position="623"/>
        <end position="727"/>
    </location>
</feature>
<protein>
    <recommendedName>
        <fullName evidence="9">Rho-type GTPase-activating protein 2</fullName>
    </recommendedName>
</protein>
<dbReference type="InterPro" id="IPR011993">
    <property type="entry name" value="PH-like_dom_sf"/>
</dbReference>
<dbReference type="InterPro" id="IPR008936">
    <property type="entry name" value="Rho_GTPase_activation_prot"/>
</dbReference>
<dbReference type="SMART" id="SM00324">
    <property type="entry name" value="RhoGAP"/>
    <property type="match status" value="1"/>
</dbReference>
<feature type="region of interest" description="Disordered" evidence="2">
    <location>
        <begin position="257"/>
        <end position="384"/>
    </location>
</feature>
<evidence type="ECO:0000313" key="8">
    <source>
        <dbReference type="Proteomes" id="UP000256601"/>
    </source>
</evidence>
<dbReference type="Gene3D" id="1.10.555.10">
    <property type="entry name" value="Rho GTPase activation protein"/>
    <property type="match status" value="1"/>
</dbReference>
<dbReference type="Proteomes" id="UP000182444">
    <property type="component" value="Chromosome 1E"/>
</dbReference>
<gene>
    <name evidence="6" type="ORF">B0I71DRAFT_132528</name>
    <name evidence="5" type="ORF">YALI1_E09082g</name>
</gene>
<proteinExistence type="predicted"/>
<feature type="region of interest" description="Disordered" evidence="2">
    <location>
        <begin position="404"/>
        <end position="456"/>
    </location>
</feature>
<evidence type="ECO:0000259" key="3">
    <source>
        <dbReference type="PROSITE" id="PS50003"/>
    </source>
</evidence>
<dbReference type="Proteomes" id="UP000256601">
    <property type="component" value="Unassembled WGS sequence"/>
</dbReference>
<dbReference type="AlphaFoldDB" id="A0A1D8NHH4"/>
<dbReference type="InterPro" id="IPR036871">
    <property type="entry name" value="PX_dom_sf"/>
</dbReference>
<dbReference type="VEuPathDB" id="FungiDB:YALI1_E09082g"/>
<dbReference type="GO" id="GO:0035091">
    <property type="term" value="F:phosphatidylinositol binding"/>
    <property type="evidence" value="ECO:0007669"/>
    <property type="project" value="InterPro"/>
</dbReference>